<evidence type="ECO:0000313" key="13">
    <source>
        <dbReference type="Proteomes" id="UP000825381"/>
    </source>
</evidence>
<evidence type="ECO:0000256" key="4">
    <source>
        <dbReference type="ARBA" id="ARBA00022729"/>
    </source>
</evidence>
<evidence type="ECO:0000256" key="5">
    <source>
        <dbReference type="ARBA" id="ARBA00022801"/>
    </source>
</evidence>
<proteinExistence type="inferred from homology"/>
<keyword evidence="2" id="KW-0645">Protease</keyword>
<name>A0ABX8VFC7_9FLAO</name>
<dbReference type="CDD" id="cd04275">
    <property type="entry name" value="ZnMc_pappalysin_like"/>
    <property type="match status" value="1"/>
</dbReference>
<feature type="domain" description="Secretion system C-terminal sorting" evidence="11">
    <location>
        <begin position="614"/>
        <end position="680"/>
    </location>
</feature>
<dbReference type="Proteomes" id="UP000825381">
    <property type="component" value="Chromosome"/>
</dbReference>
<keyword evidence="7" id="KW-0482">Metalloprotease</keyword>
<dbReference type="PANTHER" id="PTHR47466:SF1">
    <property type="entry name" value="METALLOPROTEASE MEP1 (AFU_ORTHOLOGUE AFUA_1G07730)-RELATED"/>
    <property type="match status" value="1"/>
</dbReference>
<dbReference type="InterPro" id="IPR024079">
    <property type="entry name" value="MetalloPept_cat_dom_sf"/>
</dbReference>
<sequence length="686" mass="74663">MKRILPQTLLVLLCFAFSIGANAQKKQQPKQARLFGKNITNEVQQCGTTEYEAFLQQKYPKRATTQKFEQWLAPKVNAVKAQRLASTATPQATNVVVTIPVVVHVIHNGDPVGTNENITAAQIASQITVLNQDFRKMIDTPGYNTNPVGADMEIEFCLAQRDPNGVASTGIVRYNLGGDEGWDMEDIESTLKPQTQWDPEQYLNIWVVDYVYTFIGELAGYAQFPTDSGLEGLDGLGEAEGAETDGVVVGHLYFGSSDIYPEGEYDIDRDKGRTASHEVGHFFGLRHIWGDGDCSQDDFCADTPDASMPNQGCPVSADSCPDAEGNDMIENYMDYTNGSCQNVFTMDQKDRMTAVLLNSPRRVSLTTSLGCEPGIVYNLDGSLNINSVSDGVCSNVISPSVILKNDGNNVMTSATISYYVDGGETSEYNWTGNLANGEETIINLPEFTLPTGEHTFNTEIVTVNGSVDDLTTNNSASSSFTIAGSFNTTQIIVTVMTDNYGNETIWALLDSNDEPIIGNIDFNNPNPADFYGNNQLYTQTIDVEDNQCYTFGIIDFGQDGICCDFGNGYYNVKTTDGTVIAEGGSFGQQERTPFGINTILSATNPTSLANSIKLYPNPANTIINISTNDASLPDSYAIYNSLGQLVGKGKVTSNSTSVDIATYANGMYFMTIVRGNTSETLRFVKQ</sequence>
<evidence type="ECO:0000256" key="3">
    <source>
        <dbReference type="ARBA" id="ARBA00022723"/>
    </source>
</evidence>
<gene>
    <name evidence="12" type="ORF">K1I41_05385</name>
</gene>
<evidence type="ECO:0000256" key="9">
    <source>
        <dbReference type="SAM" id="SignalP"/>
    </source>
</evidence>
<comment type="similarity">
    <text evidence="1">Belongs to the peptidase M43B family.</text>
</comment>
<feature type="signal peptide" evidence="9">
    <location>
        <begin position="1"/>
        <end position="23"/>
    </location>
</feature>
<dbReference type="PANTHER" id="PTHR47466">
    <property type="match status" value="1"/>
</dbReference>
<evidence type="ECO:0000256" key="7">
    <source>
        <dbReference type="ARBA" id="ARBA00023049"/>
    </source>
</evidence>
<protein>
    <submittedName>
        <fullName evidence="12">T9SS type A sorting domain-containing protein</fullName>
    </submittedName>
</protein>
<feature type="domain" description="Peptidase M43 pregnancy-associated plasma-A" evidence="10">
    <location>
        <begin position="194"/>
        <end position="356"/>
    </location>
</feature>
<dbReference type="EMBL" id="CP080429">
    <property type="protein sequence ID" value="QYJ69324.1"/>
    <property type="molecule type" value="Genomic_DNA"/>
</dbReference>
<evidence type="ECO:0000259" key="10">
    <source>
        <dbReference type="Pfam" id="PF05572"/>
    </source>
</evidence>
<evidence type="ECO:0000256" key="6">
    <source>
        <dbReference type="ARBA" id="ARBA00022833"/>
    </source>
</evidence>
<organism evidence="12 13">
    <name type="scientific">Flavobacterium litorale</name>
    <dbReference type="NCBI Taxonomy" id="2856519"/>
    <lineage>
        <taxon>Bacteria</taxon>
        <taxon>Pseudomonadati</taxon>
        <taxon>Bacteroidota</taxon>
        <taxon>Flavobacteriia</taxon>
        <taxon>Flavobacteriales</taxon>
        <taxon>Flavobacteriaceae</taxon>
        <taxon>Flavobacterium</taxon>
    </lineage>
</organism>
<dbReference type="Pfam" id="PF18962">
    <property type="entry name" value="Por_Secre_tail"/>
    <property type="match status" value="1"/>
</dbReference>
<evidence type="ECO:0000256" key="2">
    <source>
        <dbReference type="ARBA" id="ARBA00022670"/>
    </source>
</evidence>
<dbReference type="NCBIfam" id="TIGR04183">
    <property type="entry name" value="Por_Secre_tail"/>
    <property type="match status" value="1"/>
</dbReference>
<feature type="chain" id="PRO_5045069537" evidence="9">
    <location>
        <begin position="24"/>
        <end position="686"/>
    </location>
</feature>
<evidence type="ECO:0000256" key="8">
    <source>
        <dbReference type="ARBA" id="ARBA00023157"/>
    </source>
</evidence>
<dbReference type="RefSeq" id="WP_220641659.1">
    <property type="nucleotide sequence ID" value="NZ_CP080429.1"/>
</dbReference>
<evidence type="ECO:0000256" key="1">
    <source>
        <dbReference type="ARBA" id="ARBA00008721"/>
    </source>
</evidence>
<dbReference type="InterPro" id="IPR026444">
    <property type="entry name" value="Secre_tail"/>
</dbReference>
<dbReference type="SUPFAM" id="SSF55486">
    <property type="entry name" value="Metalloproteases ('zincins'), catalytic domain"/>
    <property type="match status" value="1"/>
</dbReference>
<keyword evidence="5" id="KW-0378">Hydrolase</keyword>
<keyword evidence="3" id="KW-0479">Metal-binding</keyword>
<keyword evidence="6" id="KW-0862">Zinc</keyword>
<keyword evidence="4 9" id="KW-0732">Signal</keyword>
<dbReference type="InterPro" id="IPR008754">
    <property type="entry name" value="Peptidase_M43"/>
</dbReference>
<evidence type="ECO:0000259" key="11">
    <source>
        <dbReference type="Pfam" id="PF18962"/>
    </source>
</evidence>
<evidence type="ECO:0000313" key="12">
    <source>
        <dbReference type="EMBL" id="QYJ69324.1"/>
    </source>
</evidence>
<keyword evidence="13" id="KW-1185">Reference proteome</keyword>
<dbReference type="Gene3D" id="3.40.390.10">
    <property type="entry name" value="Collagenase (Catalytic Domain)"/>
    <property type="match status" value="1"/>
</dbReference>
<dbReference type="Pfam" id="PF05572">
    <property type="entry name" value="Peptidase_M43"/>
    <property type="match status" value="1"/>
</dbReference>
<accession>A0ABX8VFC7</accession>
<keyword evidence="8" id="KW-1015">Disulfide bond</keyword>
<reference evidence="12 13" key="1">
    <citation type="submission" date="2021-07" db="EMBL/GenBank/DDBJ databases">
        <title>Flavobacterium WSW3-B6 sp.nov, isolated from seaweed.</title>
        <authorList>
            <person name="Muhammad N."/>
            <person name="Ho H."/>
            <person name="Lee Y.-J."/>
            <person name="Nguyen T."/>
            <person name="Ho J."/>
            <person name="Kim S.-G."/>
        </authorList>
    </citation>
    <scope>NUCLEOTIDE SEQUENCE [LARGE SCALE GENOMIC DNA]</scope>
    <source>
        <strain evidence="12 13">WSW3-B6</strain>
    </source>
</reference>